<comment type="caution">
    <text evidence="2">The sequence shown here is derived from an EMBL/GenBank/DDBJ whole genome shotgun (WGS) entry which is preliminary data.</text>
</comment>
<protein>
    <submittedName>
        <fullName evidence="2">Uncharacterized protein</fullName>
    </submittedName>
</protein>
<evidence type="ECO:0000256" key="1">
    <source>
        <dbReference type="SAM" id="MobiDB-lite"/>
    </source>
</evidence>
<sequence>MDTKVVESTKKDKAETVQESSSKRAGDEREQESSKKQKIEDENESSELKRCLEIVLDDGDDVTINDIPLHTKSPTIVDYKI</sequence>
<reference evidence="2" key="1">
    <citation type="journal article" date="2019" name="Sci. Rep.">
        <title>Draft genome of Tanacetum cinerariifolium, the natural source of mosquito coil.</title>
        <authorList>
            <person name="Yamashiro T."/>
            <person name="Shiraishi A."/>
            <person name="Satake H."/>
            <person name="Nakayama K."/>
        </authorList>
    </citation>
    <scope>NUCLEOTIDE SEQUENCE</scope>
</reference>
<feature type="region of interest" description="Disordered" evidence="1">
    <location>
        <begin position="1"/>
        <end position="48"/>
    </location>
</feature>
<evidence type="ECO:0000313" key="2">
    <source>
        <dbReference type="EMBL" id="GFD28063.1"/>
    </source>
</evidence>
<organism evidence="2">
    <name type="scientific">Tanacetum cinerariifolium</name>
    <name type="common">Dalmatian daisy</name>
    <name type="synonym">Chrysanthemum cinerariifolium</name>
    <dbReference type="NCBI Taxonomy" id="118510"/>
    <lineage>
        <taxon>Eukaryota</taxon>
        <taxon>Viridiplantae</taxon>
        <taxon>Streptophyta</taxon>
        <taxon>Embryophyta</taxon>
        <taxon>Tracheophyta</taxon>
        <taxon>Spermatophyta</taxon>
        <taxon>Magnoliopsida</taxon>
        <taxon>eudicotyledons</taxon>
        <taxon>Gunneridae</taxon>
        <taxon>Pentapetalae</taxon>
        <taxon>asterids</taxon>
        <taxon>campanulids</taxon>
        <taxon>Asterales</taxon>
        <taxon>Asteraceae</taxon>
        <taxon>Asteroideae</taxon>
        <taxon>Anthemideae</taxon>
        <taxon>Anthemidinae</taxon>
        <taxon>Tanacetum</taxon>
    </lineage>
</organism>
<dbReference type="AlphaFoldDB" id="A0A699V1V5"/>
<feature type="non-terminal residue" evidence="2">
    <location>
        <position position="1"/>
    </location>
</feature>
<accession>A0A699V1V5</accession>
<gene>
    <name evidence="2" type="ORF">Tci_900032</name>
</gene>
<proteinExistence type="predicted"/>
<dbReference type="EMBL" id="BKCJ011382051">
    <property type="protein sequence ID" value="GFD28063.1"/>
    <property type="molecule type" value="Genomic_DNA"/>
</dbReference>
<name>A0A699V1V5_TANCI</name>